<comment type="catalytic activity">
    <reaction evidence="8">
        <text>GTP + 4 H2O = 2,5-diamino-6-hydroxy-4-(5-phosphoribosylamino)-pyrimidine + formate + 2 phosphate + 3 H(+)</text>
        <dbReference type="Rhea" id="RHEA:23704"/>
        <dbReference type="ChEBI" id="CHEBI:15377"/>
        <dbReference type="ChEBI" id="CHEBI:15378"/>
        <dbReference type="ChEBI" id="CHEBI:15740"/>
        <dbReference type="ChEBI" id="CHEBI:37565"/>
        <dbReference type="ChEBI" id="CHEBI:43474"/>
        <dbReference type="ChEBI" id="CHEBI:58614"/>
        <dbReference type="EC" id="3.5.4.25"/>
    </reaction>
</comment>
<gene>
    <name evidence="11" type="primary">rib1</name>
    <name evidence="11" type="ORF">LOC62_06G008685</name>
</gene>
<keyword evidence="5" id="KW-0547">Nucleotide-binding</keyword>
<dbReference type="GeneID" id="87811849"/>
<feature type="compositionally biased region" description="Low complexity" evidence="9">
    <location>
        <begin position="111"/>
        <end position="129"/>
    </location>
</feature>
<feature type="region of interest" description="Disordered" evidence="9">
    <location>
        <begin position="144"/>
        <end position="179"/>
    </location>
</feature>
<proteinExistence type="inferred from homology"/>
<dbReference type="GO" id="GO:0009231">
    <property type="term" value="P:riboflavin biosynthetic process"/>
    <property type="evidence" value="ECO:0007669"/>
    <property type="project" value="UniProtKB-KW"/>
</dbReference>
<evidence type="ECO:0000256" key="9">
    <source>
        <dbReference type="SAM" id="MobiDB-lite"/>
    </source>
</evidence>
<evidence type="ECO:0000259" key="10">
    <source>
        <dbReference type="Pfam" id="PF00925"/>
    </source>
</evidence>
<dbReference type="EMBL" id="CP086719">
    <property type="protein sequence ID" value="WOO85185.1"/>
    <property type="molecule type" value="Genomic_DNA"/>
</dbReference>
<dbReference type="GO" id="GO:0003935">
    <property type="term" value="F:GTP cyclohydrolase II activity"/>
    <property type="evidence" value="ECO:0007669"/>
    <property type="project" value="UniProtKB-EC"/>
</dbReference>
<evidence type="ECO:0000256" key="2">
    <source>
        <dbReference type="ARBA" id="ARBA00008131"/>
    </source>
</evidence>
<evidence type="ECO:0000256" key="6">
    <source>
        <dbReference type="ARBA" id="ARBA00022801"/>
    </source>
</evidence>
<dbReference type="Pfam" id="PF00925">
    <property type="entry name" value="GTP_cyclohydro2"/>
    <property type="match status" value="2"/>
</dbReference>
<accession>A0AAF1BP83</accession>
<dbReference type="GO" id="GO:0005525">
    <property type="term" value="F:GTP binding"/>
    <property type="evidence" value="ECO:0007669"/>
    <property type="project" value="UniProtKB-KW"/>
</dbReference>
<dbReference type="InterPro" id="IPR032677">
    <property type="entry name" value="GTP_cyclohydro_II"/>
</dbReference>
<evidence type="ECO:0000256" key="8">
    <source>
        <dbReference type="ARBA" id="ARBA00049295"/>
    </source>
</evidence>
<evidence type="ECO:0000313" key="12">
    <source>
        <dbReference type="Proteomes" id="UP000827549"/>
    </source>
</evidence>
<dbReference type="CDD" id="cd00641">
    <property type="entry name" value="GTP_cyclohydro2"/>
    <property type="match status" value="1"/>
</dbReference>
<dbReference type="InterPro" id="IPR036144">
    <property type="entry name" value="RibA-like_sf"/>
</dbReference>
<dbReference type="InterPro" id="IPR000926">
    <property type="entry name" value="RibA"/>
</dbReference>
<evidence type="ECO:0000313" key="11">
    <source>
        <dbReference type="EMBL" id="WOO85185.1"/>
    </source>
</evidence>
<dbReference type="PANTHER" id="PTHR21327">
    <property type="entry name" value="GTP CYCLOHYDROLASE II-RELATED"/>
    <property type="match status" value="1"/>
</dbReference>
<dbReference type="Proteomes" id="UP000827549">
    <property type="component" value="Chromosome 6"/>
</dbReference>
<keyword evidence="7" id="KW-0342">GTP-binding</keyword>
<dbReference type="AlphaFoldDB" id="A0AAF1BP83"/>
<dbReference type="PANTHER" id="PTHR21327:SF29">
    <property type="entry name" value="GTP CYCLOHYDROLASE-2"/>
    <property type="match status" value="1"/>
</dbReference>
<evidence type="ECO:0000256" key="1">
    <source>
        <dbReference type="ARBA" id="ARBA00005104"/>
    </source>
</evidence>
<keyword evidence="12" id="KW-1185">Reference proteome</keyword>
<evidence type="ECO:0000256" key="5">
    <source>
        <dbReference type="ARBA" id="ARBA00022741"/>
    </source>
</evidence>
<organism evidence="11 12">
    <name type="scientific">Vanrija pseudolonga</name>
    <dbReference type="NCBI Taxonomy" id="143232"/>
    <lineage>
        <taxon>Eukaryota</taxon>
        <taxon>Fungi</taxon>
        <taxon>Dikarya</taxon>
        <taxon>Basidiomycota</taxon>
        <taxon>Agaricomycotina</taxon>
        <taxon>Tremellomycetes</taxon>
        <taxon>Trichosporonales</taxon>
        <taxon>Trichosporonaceae</taxon>
        <taxon>Vanrija</taxon>
    </lineage>
</organism>
<keyword evidence="4" id="KW-0686">Riboflavin biosynthesis</keyword>
<reference evidence="11" key="1">
    <citation type="submission" date="2023-10" db="EMBL/GenBank/DDBJ databases">
        <authorList>
            <person name="Noh H."/>
        </authorList>
    </citation>
    <scope>NUCLEOTIDE SEQUENCE</scope>
    <source>
        <strain evidence="11">DUCC4014</strain>
    </source>
</reference>
<protein>
    <recommendedName>
        <fullName evidence="3">GTP cyclohydrolase II</fullName>
        <ecNumber evidence="3">3.5.4.25</ecNumber>
    </recommendedName>
</protein>
<evidence type="ECO:0000256" key="7">
    <source>
        <dbReference type="ARBA" id="ARBA00023134"/>
    </source>
</evidence>
<feature type="domain" description="GTP cyclohydrolase II" evidence="10">
    <location>
        <begin position="416"/>
        <end position="511"/>
    </location>
</feature>
<evidence type="ECO:0000256" key="4">
    <source>
        <dbReference type="ARBA" id="ARBA00022619"/>
    </source>
</evidence>
<comment type="similarity">
    <text evidence="2">Belongs to the GTP cyclohydrolase II family.</text>
</comment>
<keyword evidence="6" id="KW-0378">Hydrolase</keyword>
<feature type="region of interest" description="Disordered" evidence="9">
    <location>
        <begin position="385"/>
        <end position="415"/>
    </location>
</feature>
<feature type="domain" description="GTP cyclohydrolase II" evidence="10">
    <location>
        <begin position="345"/>
        <end position="381"/>
    </location>
</feature>
<name>A0AAF1BP83_9TREE</name>
<feature type="region of interest" description="Disordered" evidence="9">
    <location>
        <begin position="91"/>
        <end position="129"/>
    </location>
</feature>
<dbReference type="RefSeq" id="XP_062631211.1">
    <property type="nucleotide sequence ID" value="XM_062775227.1"/>
</dbReference>
<sequence length="588" mass="63402">MPAVMSPSSAPTTHHSAYATQADLDILNLLTTDGPKPATAATAAAASAPANGQRKKSVVRRDAGLDSLLLSAVLAGSDKITRHHFGHGMTGAYSTCDQSRPSSPRQPRPLPRSQQAPRSQRLQAESAALASAQANSAIVSEAASSSKPVSAEASSSSSSAGPIGIPTPATLAPPSHDLATSPKELKERKRRMSVDPQPISQLLQQASPAHVNFFHGRGQVVKPTGRPTVKCMARTRVPTPHGDIFLHLYHNTHDNKEHLAIVTDPIQLSADARRRAPKGRREIRSRSLDAKWREGETDMERIVRGAYVGRLTAGAEGVPSVPRSAAEYAAEDASEDPDAEADILPLVRIHSECFTGETIGSMRCDCGEQLDEGMRRIAEDQHVGTAQDEYLPTPEASRAPSPGTRGHSHSHPRVPGRGVVIYMRQEGRGIGLLEKIRAYNLQDLGHDTVNANLMLGHGADERTYGVAAEILRDLGLAGDEALGRGGVRLLTNNPEKVEGLAAEGIRITERVGMVPRDWLCNHNSPKRSARELLDDEELEYDEYRARRAGVGLLGATTTRGPELEKYLRTKIERMGHMIDIPEEPKADA</sequence>
<dbReference type="EC" id="3.5.4.25" evidence="3"/>
<comment type="pathway">
    <text evidence="1">Cofactor biosynthesis; riboflavin biosynthesis.</text>
</comment>
<feature type="compositionally biased region" description="Low complexity" evidence="9">
    <location>
        <begin position="144"/>
        <end position="160"/>
    </location>
</feature>
<dbReference type="SUPFAM" id="SSF142695">
    <property type="entry name" value="RibA-like"/>
    <property type="match status" value="3"/>
</dbReference>
<dbReference type="Gene3D" id="3.40.50.10990">
    <property type="entry name" value="GTP cyclohydrolase II"/>
    <property type="match status" value="1"/>
</dbReference>
<evidence type="ECO:0000256" key="3">
    <source>
        <dbReference type="ARBA" id="ARBA00012762"/>
    </source>
</evidence>